<proteinExistence type="inferred from homology"/>
<dbReference type="Pfam" id="PF03389">
    <property type="entry name" value="MobA_MobL"/>
    <property type="match status" value="1"/>
</dbReference>
<dbReference type="InterPro" id="IPR005053">
    <property type="entry name" value="MobA_MobL"/>
</dbReference>
<dbReference type="Gene3D" id="3.30.930.30">
    <property type="match status" value="1"/>
</dbReference>
<keyword evidence="6" id="KW-0540">Nuclease</keyword>
<evidence type="ECO:0000313" key="6">
    <source>
        <dbReference type="EMBL" id="MBB4067390.1"/>
    </source>
</evidence>
<evidence type="ECO:0000313" key="7">
    <source>
        <dbReference type="Proteomes" id="UP000528286"/>
    </source>
</evidence>
<keyword evidence="6" id="KW-0378">Hydrolase</keyword>
<sequence length="305" mass="35569">MHDYDRRSGVVHAEIMAPEATPAWMTDRTALWNAVEIAEKRKDAQLSREVQLALPHELDAAQRLSMVRDYVRHAFVARGMVADIAIHAPHRQGDDRNHHAHVMLTMREIAGDGFGKKDRTWNETSLIEHWRETWQDAVNQALERAGHASRVDHRNLEEQRVEAQEKAEKARAANDNAQERVFELAAIRLDRDPEPKIGHIAMALERRGEQTDRGNLWREVVAHNLDRFSAWIAVQRERLDTLWERLEKAVSWRKELVDRSEGDQSRNDVTPPPQSDFPVEQRDRLLGRTKVPSWKRLRDKDDRER</sequence>
<feature type="domain" description="MobA/MobL protein" evidence="5">
    <location>
        <begin position="2"/>
        <end position="164"/>
    </location>
</feature>
<feature type="region of interest" description="Disordered" evidence="4">
    <location>
        <begin position="257"/>
        <end position="305"/>
    </location>
</feature>
<feature type="compositionally biased region" description="Basic and acidic residues" evidence="4">
    <location>
        <begin position="296"/>
        <end position="305"/>
    </location>
</feature>
<keyword evidence="7" id="KW-1185">Reference proteome</keyword>
<dbReference type="EMBL" id="JACIEZ010000023">
    <property type="protein sequence ID" value="MBB4067390.1"/>
    <property type="molecule type" value="Genomic_DNA"/>
</dbReference>
<dbReference type="AlphaFoldDB" id="A0A7W6NNE3"/>
<protein>
    <submittedName>
        <fullName evidence="6">ATP-dependent exoDNAse (Exonuclease V) alpha subunit</fullName>
    </submittedName>
</protein>
<name>A0A7W6NNE3_9HYPH</name>
<dbReference type="NCBIfam" id="NF041496">
    <property type="entry name" value="MobQ"/>
    <property type="match status" value="1"/>
</dbReference>
<organism evidence="6 7">
    <name type="scientific">Gellertiella hungarica</name>
    <dbReference type="NCBI Taxonomy" id="1572859"/>
    <lineage>
        <taxon>Bacteria</taxon>
        <taxon>Pseudomonadati</taxon>
        <taxon>Pseudomonadota</taxon>
        <taxon>Alphaproteobacteria</taxon>
        <taxon>Hyphomicrobiales</taxon>
        <taxon>Rhizobiaceae</taxon>
        <taxon>Gellertiella</taxon>
    </lineage>
</organism>
<evidence type="ECO:0000256" key="2">
    <source>
        <dbReference type="ARBA" id="ARBA00022971"/>
    </source>
</evidence>
<gene>
    <name evidence="6" type="ORF">GGR23_004623</name>
</gene>
<evidence type="ECO:0000256" key="4">
    <source>
        <dbReference type="SAM" id="MobiDB-lite"/>
    </source>
</evidence>
<evidence type="ECO:0000259" key="5">
    <source>
        <dbReference type="Pfam" id="PF03389"/>
    </source>
</evidence>
<keyword evidence="3" id="KW-0175">Coiled coil</keyword>
<feature type="compositionally biased region" description="Basic and acidic residues" evidence="4">
    <location>
        <begin position="257"/>
        <end position="266"/>
    </location>
</feature>
<evidence type="ECO:0000256" key="1">
    <source>
        <dbReference type="ARBA" id="ARBA00010873"/>
    </source>
</evidence>
<keyword evidence="2" id="KW-0184">Conjugation</keyword>
<keyword evidence="6" id="KW-0269">Exonuclease</keyword>
<accession>A0A7W6NNE3</accession>
<feature type="coiled-coil region" evidence="3">
    <location>
        <begin position="153"/>
        <end position="180"/>
    </location>
</feature>
<evidence type="ECO:0000256" key="3">
    <source>
        <dbReference type="SAM" id="Coils"/>
    </source>
</evidence>
<dbReference type="Proteomes" id="UP000528286">
    <property type="component" value="Unassembled WGS sequence"/>
</dbReference>
<reference evidence="6 7" key="1">
    <citation type="submission" date="2020-08" db="EMBL/GenBank/DDBJ databases">
        <title>Genomic Encyclopedia of Type Strains, Phase IV (KMG-IV): sequencing the most valuable type-strain genomes for metagenomic binning, comparative biology and taxonomic classification.</title>
        <authorList>
            <person name="Goeker M."/>
        </authorList>
    </citation>
    <scope>NUCLEOTIDE SEQUENCE [LARGE SCALE GENOMIC DNA]</scope>
    <source>
        <strain evidence="6 7">DSM 29853</strain>
    </source>
</reference>
<comment type="caution">
    <text evidence="6">The sequence shown here is derived from an EMBL/GenBank/DDBJ whole genome shotgun (WGS) entry which is preliminary data.</text>
</comment>
<comment type="similarity">
    <text evidence="1">Belongs to the MobA/MobL family.</text>
</comment>
<dbReference type="GO" id="GO:0004527">
    <property type="term" value="F:exonuclease activity"/>
    <property type="evidence" value="ECO:0007669"/>
    <property type="project" value="UniProtKB-KW"/>
</dbReference>